<protein>
    <submittedName>
        <fullName evidence="11">Uncharacterized protein</fullName>
    </submittedName>
</protein>
<evidence type="ECO:0000256" key="4">
    <source>
        <dbReference type="ARBA" id="ARBA00022695"/>
    </source>
</evidence>
<dbReference type="InterPro" id="IPR046903">
    <property type="entry name" value="Mab-21-like_nuc_Trfase"/>
</dbReference>
<dbReference type="GO" id="GO:0016779">
    <property type="term" value="F:nucleotidyltransferase activity"/>
    <property type="evidence" value="ECO:0007669"/>
    <property type="project" value="UniProtKB-KW"/>
</dbReference>
<comment type="caution">
    <text evidence="11">The sequence shown here is derived from an EMBL/GenBank/DDBJ whole genome shotgun (WGS) entry which is preliminary data.</text>
</comment>
<name>A0A7D9LGZ1_PARCT</name>
<keyword evidence="5" id="KW-0479">Metal-binding</keyword>
<dbReference type="GO" id="GO:0005524">
    <property type="term" value="F:ATP binding"/>
    <property type="evidence" value="ECO:0007669"/>
    <property type="project" value="UniProtKB-KW"/>
</dbReference>
<accession>A0A7D9LGZ1</accession>
<reference evidence="11" key="1">
    <citation type="submission" date="2020-04" db="EMBL/GenBank/DDBJ databases">
        <authorList>
            <person name="Alioto T."/>
            <person name="Alioto T."/>
            <person name="Gomez Garrido J."/>
        </authorList>
    </citation>
    <scope>NUCLEOTIDE SEQUENCE</scope>
    <source>
        <strain evidence="11">A484AB</strain>
    </source>
</reference>
<evidence type="ECO:0000256" key="8">
    <source>
        <dbReference type="ARBA" id="ARBA00022842"/>
    </source>
</evidence>
<evidence type="ECO:0000256" key="1">
    <source>
        <dbReference type="ARBA" id="ARBA00001946"/>
    </source>
</evidence>
<evidence type="ECO:0000256" key="5">
    <source>
        <dbReference type="ARBA" id="ARBA00022723"/>
    </source>
</evidence>
<evidence type="ECO:0000256" key="7">
    <source>
        <dbReference type="ARBA" id="ARBA00022840"/>
    </source>
</evidence>
<dbReference type="Pfam" id="PF03281">
    <property type="entry name" value="Mab-21"/>
    <property type="match status" value="1"/>
</dbReference>
<keyword evidence="3" id="KW-0808">Transferase</keyword>
<evidence type="ECO:0000256" key="2">
    <source>
        <dbReference type="ARBA" id="ARBA00008307"/>
    </source>
</evidence>
<dbReference type="AlphaFoldDB" id="A0A7D9LGZ1"/>
<evidence type="ECO:0000313" key="12">
    <source>
        <dbReference type="Proteomes" id="UP001152795"/>
    </source>
</evidence>
<dbReference type="InterPro" id="IPR046906">
    <property type="entry name" value="Mab-21_HhH/H2TH-like"/>
</dbReference>
<keyword evidence="6" id="KW-0547">Nucleotide-binding</keyword>
<evidence type="ECO:0000256" key="3">
    <source>
        <dbReference type="ARBA" id="ARBA00022679"/>
    </source>
</evidence>
<feature type="domain" description="Mab-21-like nucleotidyltransferase" evidence="9">
    <location>
        <begin position="275"/>
        <end position="338"/>
    </location>
</feature>
<gene>
    <name evidence="11" type="ORF">PACLA_8A000304</name>
</gene>
<dbReference type="SMART" id="SM01265">
    <property type="entry name" value="Mab-21"/>
    <property type="match status" value="1"/>
</dbReference>
<evidence type="ECO:0000259" key="9">
    <source>
        <dbReference type="Pfam" id="PF03281"/>
    </source>
</evidence>
<evidence type="ECO:0000256" key="6">
    <source>
        <dbReference type="ARBA" id="ARBA00022741"/>
    </source>
</evidence>
<proteinExistence type="inferred from homology"/>
<feature type="domain" description="Mab-21-like HhH/H2TH-like" evidence="10">
    <location>
        <begin position="347"/>
        <end position="443"/>
    </location>
</feature>
<dbReference type="PANTHER" id="PTHR10656:SF42">
    <property type="entry name" value="CYCLIC GMP-AMP SYNTHASE-LIKE PROTEIN-RELATED"/>
    <property type="match status" value="1"/>
</dbReference>
<keyword evidence="7" id="KW-0067">ATP-binding</keyword>
<evidence type="ECO:0000313" key="11">
    <source>
        <dbReference type="EMBL" id="CAB4030633.1"/>
    </source>
</evidence>
<evidence type="ECO:0000259" key="10">
    <source>
        <dbReference type="Pfam" id="PF20266"/>
    </source>
</evidence>
<dbReference type="EMBL" id="CACRXK020017017">
    <property type="protein sequence ID" value="CAB4030633.1"/>
    <property type="molecule type" value="Genomic_DNA"/>
</dbReference>
<keyword evidence="12" id="KW-1185">Reference proteome</keyword>
<comment type="similarity">
    <text evidence="2">Belongs to the mab-21 family.</text>
</comment>
<dbReference type="Gene3D" id="1.10.1410.40">
    <property type="match status" value="1"/>
</dbReference>
<sequence length="581" mass="65752">MAEVGCDRSNLKDAILRVWTPAMGEPSIQDLWYKNLCGIMEIGDVDNSSVISQFLSTVFPLKVVELVLEMHRFAFQTDLAKYFDNQGPFQLEDALVSGSWSEGLLVNFDLSTEITPPDVDFMCVLKTIKFSTRDQLFGNLRVRDDTPFVNAYITDEVCAKLWKDFLHDSSDNLSKKHRLSSFKLKEKLCQNYSNVGNLFRPLSGDLQCHVHCQPDSAAFSVDNEKPADCTPIVNSDSMRSLIDALHNKTISGSDISNVIFQIVGKILYKLLPSSDIVLALSCDGWPSCANEWITRERMWPDKDLVTKIAQNGFYIVPKSSTEGDFRLSFSFAETSLITHLSPLQHKVVRSFKAVVKYNQSSWGPDIKEVIKTYHLKTIAFWYFEKTAPDSFSEDTVVTHLILLLQELAEAMLKRELPMYFMPKVNLLEGVTNYEEAMDLFEKVNQLSANCAAITKTVQKLSKVTLNTVFQDVIRDFVLVWESAKQTENSDVQLSEKSENAVQIFAYCCSQFLSFFTNASRLSSIQDDKTLTSTSRHDLGKIHYDKCLSCIVNIINVIVNELKLGNHVTNTRITYGVSFAFL</sequence>
<dbReference type="GO" id="GO:0046872">
    <property type="term" value="F:metal ion binding"/>
    <property type="evidence" value="ECO:0007669"/>
    <property type="project" value="UniProtKB-KW"/>
</dbReference>
<dbReference type="Pfam" id="PF20266">
    <property type="entry name" value="Mab-21_C"/>
    <property type="match status" value="1"/>
</dbReference>
<comment type="cofactor">
    <cofactor evidence="1">
        <name>Mg(2+)</name>
        <dbReference type="ChEBI" id="CHEBI:18420"/>
    </cofactor>
</comment>
<keyword evidence="8" id="KW-0460">Magnesium</keyword>
<dbReference type="Proteomes" id="UP001152795">
    <property type="component" value="Unassembled WGS sequence"/>
</dbReference>
<dbReference type="OrthoDB" id="5982295at2759"/>
<keyword evidence="4" id="KW-0548">Nucleotidyltransferase</keyword>
<dbReference type="PANTHER" id="PTHR10656">
    <property type="entry name" value="CELL FATE DETERMINING PROTEIN MAB21-RELATED"/>
    <property type="match status" value="1"/>
</dbReference>
<dbReference type="InterPro" id="IPR024810">
    <property type="entry name" value="MAB21L/cGLR"/>
</dbReference>
<organism evidence="11 12">
    <name type="scientific">Paramuricea clavata</name>
    <name type="common">Red gorgonian</name>
    <name type="synonym">Violescent sea-whip</name>
    <dbReference type="NCBI Taxonomy" id="317549"/>
    <lineage>
        <taxon>Eukaryota</taxon>
        <taxon>Metazoa</taxon>
        <taxon>Cnidaria</taxon>
        <taxon>Anthozoa</taxon>
        <taxon>Octocorallia</taxon>
        <taxon>Malacalcyonacea</taxon>
        <taxon>Plexauridae</taxon>
        <taxon>Paramuricea</taxon>
    </lineage>
</organism>